<dbReference type="Pfam" id="PF01130">
    <property type="entry name" value="CD36"/>
    <property type="match status" value="1"/>
</dbReference>
<sequence length="501" mass="56963">MACSIVAEKFALVISTAITLIVALVIGLTWRTISINYMLTPQLVLQNNTQNYDYWKESPVPIYLEVYFFNWTNHEDVHNRSIKPHFTEMGPYVFSEKHIRTNIVWNDNGTVTFNQIRIWHFDETQSNGSLTDEVTNLNVIAATVGYSARYFNNALKFLIRTMMGSGRAPLVVTKTVKELLFDGYEDPLLTLVRANGNPDLPKPPFDKFGWFVDRNESETYDGNFTMFTGVDQIENLGVLELWNDQNTTGLYRDECDEVSGTTGELWPPNWNRNKLPITLFATDVCRSITLNYESDITVRGVPGFKWIGDESVFDNGIKYPSMACYCSAAKESCPDLLTGLFNASSCKFGAPAFVSFPHFYLAHENYRDEIEGMHPNKDRHEFSIALEPRTGIPLQIQARLQINLMMKSYPWAPDLVGVPNLMMPMFWFQQVAELSPELASDARLAAMLPDIGLWIAYGLAGLGGVLILVSILCFVYRWRRRSDDYDDEILDGNVNQTLTDN</sequence>
<feature type="transmembrane region" description="Helical" evidence="9">
    <location>
        <begin position="451"/>
        <end position="476"/>
    </location>
</feature>
<accession>A0A1J1I2L1</accession>
<keyword evidence="6 9" id="KW-1133">Transmembrane helix</keyword>
<evidence type="ECO:0000256" key="3">
    <source>
        <dbReference type="ARBA" id="ARBA00010532"/>
    </source>
</evidence>
<evidence type="ECO:0000256" key="8">
    <source>
        <dbReference type="ARBA" id="ARBA00023180"/>
    </source>
</evidence>
<dbReference type="STRING" id="568069.A0A1J1I2L1"/>
<dbReference type="PANTHER" id="PTHR11923">
    <property type="entry name" value="SCAVENGER RECEPTOR CLASS B TYPE-1 SR-B1"/>
    <property type="match status" value="1"/>
</dbReference>
<evidence type="ECO:0000313" key="10">
    <source>
        <dbReference type="EMBL" id="CRK93828.1"/>
    </source>
</evidence>
<dbReference type="AlphaFoldDB" id="A0A1J1I2L1"/>
<dbReference type="GO" id="GO:0005737">
    <property type="term" value="C:cytoplasm"/>
    <property type="evidence" value="ECO:0007669"/>
    <property type="project" value="TreeGrafter"/>
</dbReference>
<comment type="subcellular location">
    <subcellularLocation>
        <location evidence="2">Cell membrane</location>
    </subcellularLocation>
</comment>
<feature type="transmembrane region" description="Helical" evidence="9">
    <location>
        <begin position="12"/>
        <end position="30"/>
    </location>
</feature>
<evidence type="ECO:0000256" key="2">
    <source>
        <dbReference type="ARBA" id="ARBA00004236"/>
    </source>
</evidence>
<reference evidence="10 11" key="1">
    <citation type="submission" date="2015-04" db="EMBL/GenBank/DDBJ databases">
        <authorList>
            <person name="Syromyatnikov M.Y."/>
            <person name="Popov V.N."/>
        </authorList>
    </citation>
    <scope>NUCLEOTIDE SEQUENCE [LARGE SCALE GENOMIC DNA]</scope>
</reference>
<dbReference type="EMBL" id="CVRI01000038">
    <property type="protein sequence ID" value="CRK93828.1"/>
    <property type="molecule type" value="Genomic_DNA"/>
</dbReference>
<dbReference type="InterPro" id="IPR002159">
    <property type="entry name" value="CD36_fam"/>
</dbReference>
<evidence type="ECO:0000256" key="5">
    <source>
        <dbReference type="ARBA" id="ARBA00022692"/>
    </source>
</evidence>
<dbReference type="PRINTS" id="PR01609">
    <property type="entry name" value="CD36FAMILY"/>
</dbReference>
<organism evidence="10 11">
    <name type="scientific">Clunio marinus</name>
    <dbReference type="NCBI Taxonomy" id="568069"/>
    <lineage>
        <taxon>Eukaryota</taxon>
        <taxon>Metazoa</taxon>
        <taxon>Ecdysozoa</taxon>
        <taxon>Arthropoda</taxon>
        <taxon>Hexapoda</taxon>
        <taxon>Insecta</taxon>
        <taxon>Pterygota</taxon>
        <taxon>Neoptera</taxon>
        <taxon>Endopterygota</taxon>
        <taxon>Diptera</taxon>
        <taxon>Nematocera</taxon>
        <taxon>Chironomoidea</taxon>
        <taxon>Chironomidae</taxon>
        <taxon>Clunio</taxon>
    </lineage>
</organism>
<evidence type="ECO:0000256" key="6">
    <source>
        <dbReference type="ARBA" id="ARBA00022989"/>
    </source>
</evidence>
<evidence type="ECO:0000256" key="1">
    <source>
        <dbReference type="ARBA" id="ARBA00003156"/>
    </source>
</evidence>
<keyword evidence="7 9" id="KW-0472">Membrane</keyword>
<proteinExistence type="inferred from homology"/>
<evidence type="ECO:0000313" key="11">
    <source>
        <dbReference type="Proteomes" id="UP000183832"/>
    </source>
</evidence>
<dbReference type="GO" id="GO:0005044">
    <property type="term" value="F:scavenger receptor activity"/>
    <property type="evidence" value="ECO:0007669"/>
    <property type="project" value="TreeGrafter"/>
</dbReference>
<keyword evidence="8" id="KW-0325">Glycoprotein</keyword>
<keyword evidence="11" id="KW-1185">Reference proteome</keyword>
<keyword evidence="5 9" id="KW-0812">Transmembrane</keyword>
<dbReference type="GO" id="GO:0005886">
    <property type="term" value="C:plasma membrane"/>
    <property type="evidence" value="ECO:0007669"/>
    <property type="project" value="UniProtKB-SubCell"/>
</dbReference>
<dbReference type="Proteomes" id="UP000183832">
    <property type="component" value="Unassembled WGS sequence"/>
</dbReference>
<comment type="similarity">
    <text evidence="3">Belongs to the CD36 family.</text>
</comment>
<name>A0A1J1I2L1_9DIPT</name>
<evidence type="ECO:0000256" key="9">
    <source>
        <dbReference type="SAM" id="Phobius"/>
    </source>
</evidence>
<keyword evidence="4" id="KW-1003">Cell membrane</keyword>
<evidence type="ECO:0000256" key="7">
    <source>
        <dbReference type="ARBA" id="ARBA00023136"/>
    </source>
</evidence>
<evidence type="ECO:0000256" key="4">
    <source>
        <dbReference type="ARBA" id="ARBA00022475"/>
    </source>
</evidence>
<dbReference type="PANTHER" id="PTHR11923:SF114">
    <property type="entry name" value="FI02050P-RELATED"/>
    <property type="match status" value="1"/>
</dbReference>
<gene>
    <name evidence="10" type="primary">putative Protein croquemort</name>
    <name evidence="10" type="ORF">CLUMA_CG007355</name>
</gene>
<protein>
    <submittedName>
        <fullName evidence="10">CLUMA_CG007355, isoform A</fullName>
    </submittedName>
</protein>
<dbReference type="OrthoDB" id="514335at2759"/>
<comment type="function">
    <text evidence="1">Plays an olfactory role that is not restricted to pheromone sensitivity.</text>
</comment>